<dbReference type="AlphaFoldDB" id="A0AB73QXD8"/>
<evidence type="ECO:0000256" key="1">
    <source>
        <dbReference type="SAM" id="Phobius"/>
    </source>
</evidence>
<keyword evidence="1" id="KW-1133">Transmembrane helix</keyword>
<reference evidence="2" key="1">
    <citation type="submission" date="2017-09" db="EMBL/GenBank/DDBJ databases">
        <title>Large-scale bioinformatics analysis of Bacillus genomes uncovers conserved roles of natural products in bacterial physiology.</title>
        <authorList>
            <consortium name="Agbiome Team Llc"/>
            <person name="Bleich R.M."/>
            <person name="Kirk G.J."/>
            <person name="Santa Maria K.C."/>
            <person name="Allen S.E."/>
            <person name="Farag S."/>
            <person name="Shank E.A."/>
            <person name="Bowers A."/>
        </authorList>
    </citation>
    <scope>NUCLEOTIDE SEQUENCE</scope>
    <source>
        <strain evidence="2">AFS005430</strain>
    </source>
</reference>
<accession>A0AB73QXD8</accession>
<dbReference type="Gene3D" id="1.20.1290.10">
    <property type="entry name" value="AhpD-like"/>
    <property type="match status" value="1"/>
</dbReference>
<name>A0AB73QXD8_9BACI</name>
<dbReference type="InterPro" id="IPR029032">
    <property type="entry name" value="AhpD-like"/>
</dbReference>
<organism evidence="2">
    <name type="scientific">Bacillus toyonensis</name>
    <dbReference type="NCBI Taxonomy" id="155322"/>
    <lineage>
        <taxon>Bacteria</taxon>
        <taxon>Bacillati</taxon>
        <taxon>Bacillota</taxon>
        <taxon>Bacilli</taxon>
        <taxon>Bacillales</taxon>
        <taxon>Bacillaceae</taxon>
        <taxon>Bacillus</taxon>
        <taxon>Bacillus cereus group</taxon>
    </lineage>
</organism>
<protein>
    <submittedName>
        <fullName evidence="2">Carboxymuconolactone decarboxylase</fullName>
    </submittedName>
</protein>
<feature type="transmembrane region" description="Helical" evidence="1">
    <location>
        <begin position="56"/>
        <end position="73"/>
    </location>
</feature>
<dbReference type="SUPFAM" id="SSF69118">
    <property type="entry name" value="AhpD-like"/>
    <property type="match status" value="1"/>
</dbReference>
<keyword evidence="1" id="KW-0472">Membrane</keyword>
<gene>
    <name evidence="2" type="ORF">CN678_11660</name>
</gene>
<dbReference type="RefSeq" id="WP_098055057.1">
    <property type="nucleotide sequence ID" value="NZ_NUBX01000003.1"/>
</dbReference>
<dbReference type="EMBL" id="NUEH01000023">
    <property type="protein sequence ID" value="PEI86534.1"/>
    <property type="molecule type" value="Genomic_DNA"/>
</dbReference>
<keyword evidence="1" id="KW-0812">Transmembrane</keyword>
<sequence length="124" mass="14258">MNMNDINRVYQNLFGFIPAPTEARHEVTLQVRPEELELHEMFRKNSMESKYIPEKYVQIMLFGMLLMLAAPGAKVHLIASRRAGASWDELFDVAKLAFLFKGLSAFNFGMSLIKEVMESEKNNN</sequence>
<dbReference type="Proteomes" id="UP000220969">
    <property type="component" value="Unassembled WGS sequence"/>
</dbReference>
<proteinExistence type="predicted"/>
<evidence type="ECO:0000313" key="2">
    <source>
        <dbReference type="EMBL" id="PEI86534.1"/>
    </source>
</evidence>
<comment type="caution">
    <text evidence="2">The sequence shown here is derived from an EMBL/GenBank/DDBJ whole genome shotgun (WGS) entry which is preliminary data.</text>
</comment>